<organism evidence="2">
    <name type="scientific">mine drainage metagenome</name>
    <dbReference type="NCBI Taxonomy" id="410659"/>
    <lineage>
        <taxon>unclassified sequences</taxon>
        <taxon>metagenomes</taxon>
        <taxon>ecological metagenomes</taxon>
    </lineage>
</organism>
<evidence type="ECO:0008006" key="3">
    <source>
        <dbReference type="Google" id="ProtNLM"/>
    </source>
</evidence>
<dbReference type="InterPro" id="IPR007481">
    <property type="entry name" value="SspB"/>
</dbReference>
<dbReference type="EMBL" id="MLJW01005253">
    <property type="protein sequence ID" value="OIQ68533.1"/>
    <property type="molecule type" value="Genomic_DNA"/>
</dbReference>
<gene>
    <name evidence="2" type="ORF">GALL_498740</name>
</gene>
<reference evidence="2" key="1">
    <citation type="submission" date="2016-10" db="EMBL/GenBank/DDBJ databases">
        <title>Sequence of Gallionella enrichment culture.</title>
        <authorList>
            <person name="Poehlein A."/>
            <person name="Muehling M."/>
            <person name="Daniel R."/>
        </authorList>
    </citation>
    <scope>NUCLEOTIDE SEQUENCE</scope>
</reference>
<proteinExistence type="predicted"/>
<dbReference type="NCBIfam" id="NF008769">
    <property type="entry name" value="PRK11798.2-5"/>
    <property type="match status" value="1"/>
</dbReference>
<sequence length="134" mass="14407">MSSPASTKPYLMRAIYEWCMDHGYTPYLAVAVDANTRVPMGHVKNGEIVLNINHSATRELLIGNDAITFSARFNGVSTAIYVPIEAVRGIYARESGQGFFFDPAVADPPHPMPPDGSGPKGPAAAKKPALHIVK</sequence>
<name>A0A1J5PY31_9ZZZZ</name>
<dbReference type="PANTHER" id="PTHR37486:SF1">
    <property type="entry name" value="STRINGENT STARVATION PROTEIN B"/>
    <property type="match status" value="1"/>
</dbReference>
<dbReference type="Gene3D" id="2.30.30.220">
    <property type="entry name" value="SspB-like"/>
    <property type="match status" value="1"/>
</dbReference>
<dbReference type="AlphaFoldDB" id="A0A1J5PY31"/>
<comment type="caution">
    <text evidence="2">The sequence shown here is derived from an EMBL/GenBank/DDBJ whole genome shotgun (WGS) entry which is preliminary data.</text>
</comment>
<dbReference type="GO" id="GO:0005829">
    <property type="term" value="C:cytosol"/>
    <property type="evidence" value="ECO:0007669"/>
    <property type="project" value="TreeGrafter"/>
</dbReference>
<dbReference type="SUPFAM" id="SSF101738">
    <property type="entry name" value="SspB-like"/>
    <property type="match status" value="1"/>
</dbReference>
<dbReference type="InterPro" id="IPR036760">
    <property type="entry name" value="SspB-like_sf"/>
</dbReference>
<feature type="region of interest" description="Disordered" evidence="1">
    <location>
        <begin position="103"/>
        <end position="134"/>
    </location>
</feature>
<evidence type="ECO:0000313" key="2">
    <source>
        <dbReference type="EMBL" id="OIQ68533.1"/>
    </source>
</evidence>
<accession>A0A1J5PY31</accession>
<feature type="compositionally biased region" description="Pro residues" evidence="1">
    <location>
        <begin position="106"/>
        <end position="116"/>
    </location>
</feature>
<dbReference type="GO" id="GO:0045732">
    <property type="term" value="P:positive regulation of protein catabolic process"/>
    <property type="evidence" value="ECO:0007669"/>
    <property type="project" value="TreeGrafter"/>
</dbReference>
<dbReference type="PANTHER" id="PTHR37486">
    <property type="entry name" value="STRINGENT STARVATION PROTEIN B"/>
    <property type="match status" value="1"/>
</dbReference>
<evidence type="ECO:0000256" key="1">
    <source>
        <dbReference type="SAM" id="MobiDB-lite"/>
    </source>
</evidence>
<dbReference type="Pfam" id="PF04386">
    <property type="entry name" value="SspB"/>
    <property type="match status" value="1"/>
</dbReference>
<protein>
    <recommendedName>
        <fullName evidence="3">ClpXP protease specificity-enhancing factor</fullName>
    </recommendedName>
</protein>
<dbReference type="GO" id="GO:0005840">
    <property type="term" value="C:ribosome"/>
    <property type="evidence" value="ECO:0007669"/>
    <property type="project" value="TreeGrafter"/>
</dbReference>
<feature type="compositionally biased region" description="Low complexity" evidence="1">
    <location>
        <begin position="117"/>
        <end position="127"/>
    </location>
</feature>